<protein>
    <submittedName>
        <fullName evidence="1">Uncharacterized protein</fullName>
    </submittedName>
</protein>
<sequence>MVRKWLGLYNISGDVPLTDEIARVPSDHMNPSLSAITSSSIVIRNQASEYHSMEEAVPMVNGATATSLAPLSHNNDVRNENQVSINPNAGLSLLVDNDVRMLAASHEGAPVGHATALPVVGGAENLLRHDNGRGYHKRRSVWRPVRRRRYT</sequence>
<keyword evidence="2" id="KW-1185">Reference proteome</keyword>
<dbReference type="AlphaFoldDB" id="A0A9Q0H250"/>
<dbReference type="EMBL" id="JAMYWD010000010">
    <property type="protein sequence ID" value="KAJ4957809.1"/>
    <property type="molecule type" value="Genomic_DNA"/>
</dbReference>
<gene>
    <name evidence="1" type="ORF">NE237_024920</name>
</gene>
<proteinExistence type="predicted"/>
<reference evidence="1" key="1">
    <citation type="journal article" date="2023" name="Plant J.">
        <title>The genome of the king protea, Protea cynaroides.</title>
        <authorList>
            <person name="Chang J."/>
            <person name="Duong T.A."/>
            <person name="Schoeman C."/>
            <person name="Ma X."/>
            <person name="Roodt D."/>
            <person name="Barker N."/>
            <person name="Li Z."/>
            <person name="Van de Peer Y."/>
            <person name="Mizrachi E."/>
        </authorList>
    </citation>
    <scope>NUCLEOTIDE SEQUENCE</scope>
    <source>
        <tissue evidence="1">Young leaves</tissue>
    </source>
</reference>
<evidence type="ECO:0000313" key="2">
    <source>
        <dbReference type="Proteomes" id="UP001141806"/>
    </source>
</evidence>
<organism evidence="1 2">
    <name type="scientific">Protea cynaroides</name>
    <dbReference type="NCBI Taxonomy" id="273540"/>
    <lineage>
        <taxon>Eukaryota</taxon>
        <taxon>Viridiplantae</taxon>
        <taxon>Streptophyta</taxon>
        <taxon>Embryophyta</taxon>
        <taxon>Tracheophyta</taxon>
        <taxon>Spermatophyta</taxon>
        <taxon>Magnoliopsida</taxon>
        <taxon>Proteales</taxon>
        <taxon>Proteaceae</taxon>
        <taxon>Protea</taxon>
    </lineage>
</organism>
<accession>A0A9Q0H250</accession>
<name>A0A9Q0H250_9MAGN</name>
<dbReference type="Proteomes" id="UP001141806">
    <property type="component" value="Unassembled WGS sequence"/>
</dbReference>
<evidence type="ECO:0000313" key="1">
    <source>
        <dbReference type="EMBL" id="KAJ4957809.1"/>
    </source>
</evidence>
<comment type="caution">
    <text evidence="1">The sequence shown here is derived from an EMBL/GenBank/DDBJ whole genome shotgun (WGS) entry which is preliminary data.</text>
</comment>